<dbReference type="RefSeq" id="WP_268073616.1">
    <property type="nucleotide sequence ID" value="NZ_CP109965.1"/>
</dbReference>
<evidence type="ECO:0000313" key="4">
    <source>
        <dbReference type="Proteomes" id="UP001163726"/>
    </source>
</evidence>
<reference evidence="3" key="1">
    <citation type="submission" date="2022-10" db="EMBL/GenBank/DDBJ databases">
        <title>Catenovulum adriacola sp. nov. isolated in the Harbour of Susak.</title>
        <authorList>
            <person name="Schoch T."/>
            <person name="Reich S.J."/>
            <person name="Stoeferle S."/>
            <person name="Flaiz M."/>
            <person name="Kazda M."/>
            <person name="Riedel C.U."/>
            <person name="Duerre P."/>
        </authorList>
    </citation>
    <scope>NUCLEOTIDE SEQUENCE</scope>
    <source>
        <strain evidence="3">TS8</strain>
    </source>
</reference>
<dbReference type="InterPro" id="IPR035901">
    <property type="entry name" value="GIY-YIG_endonuc_sf"/>
</dbReference>
<evidence type="ECO:0000313" key="3">
    <source>
        <dbReference type="EMBL" id="WAJ69398.1"/>
    </source>
</evidence>
<dbReference type="PANTHER" id="PTHR34477">
    <property type="entry name" value="UPF0213 PROTEIN YHBQ"/>
    <property type="match status" value="1"/>
</dbReference>
<dbReference type="Gene3D" id="3.40.1440.10">
    <property type="entry name" value="GIY-YIG endonuclease"/>
    <property type="match status" value="1"/>
</dbReference>
<dbReference type="SUPFAM" id="SSF82771">
    <property type="entry name" value="GIY-YIG endonuclease"/>
    <property type="match status" value="1"/>
</dbReference>
<dbReference type="CDD" id="cd10448">
    <property type="entry name" value="GIY-YIG_unchar_3"/>
    <property type="match status" value="1"/>
</dbReference>
<dbReference type="Pfam" id="PF01541">
    <property type="entry name" value="GIY-YIG"/>
    <property type="match status" value="1"/>
</dbReference>
<dbReference type="InterPro" id="IPR050190">
    <property type="entry name" value="UPF0213_domain"/>
</dbReference>
<protein>
    <submittedName>
        <fullName evidence="3">GIY-YIG nuclease family protein</fullName>
    </submittedName>
</protein>
<evidence type="ECO:0000259" key="2">
    <source>
        <dbReference type="PROSITE" id="PS50164"/>
    </source>
</evidence>
<dbReference type="EMBL" id="CP109965">
    <property type="protein sequence ID" value="WAJ69398.1"/>
    <property type="molecule type" value="Genomic_DNA"/>
</dbReference>
<comment type="similarity">
    <text evidence="1">Belongs to the UPF0213 family.</text>
</comment>
<evidence type="ECO:0000256" key="1">
    <source>
        <dbReference type="ARBA" id="ARBA00007435"/>
    </source>
</evidence>
<dbReference type="InterPro" id="IPR000305">
    <property type="entry name" value="GIY-YIG_endonuc"/>
</dbReference>
<organism evidence="3 4">
    <name type="scientific">Catenovulum adriaticum</name>
    <dbReference type="NCBI Taxonomy" id="2984846"/>
    <lineage>
        <taxon>Bacteria</taxon>
        <taxon>Pseudomonadati</taxon>
        <taxon>Pseudomonadota</taxon>
        <taxon>Gammaproteobacteria</taxon>
        <taxon>Alteromonadales</taxon>
        <taxon>Alteromonadaceae</taxon>
        <taxon>Catenovulum</taxon>
    </lineage>
</organism>
<dbReference type="Proteomes" id="UP001163726">
    <property type="component" value="Chromosome"/>
</dbReference>
<feature type="domain" description="GIY-YIG" evidence="2">
    <location>
        <begin position="3"/>
        <end position="80"/>
    </location>
</feature>
<accession>A0ABY7AJJ9</accession>
<proteinExistence type="inferred from homology"/>
<gene>
    <name evidence="3" type="ORF">OLW01_09420</name>
</gene>
<dbReference type="PANTHER" id="PTHR34477:SF5">
    <property type="entry name" value="BSL5627 PROTEIN"/>
    <property type="match status" value="1"/>
</dbReference>
<keyword evidence="4" id="KW-1185">Reference proteome</keyword>
<sequence length="95" mass="11500">MLHQPCVYILSSKKHGTLYIGVTSDINQRVWQHKQKYNSGFTQKYDITNLVYVECHQTMYEAITREKQMKKWKRAWKVNLIEENNPDWNDLWPLV</sequence>
<dbReference type="PROSITE" id="PS50164">
    <property type="entry name" value="GIY_YIG"/>
    <property type="match status" value="1"/>
</dbReference>
<name>A0ABY7AJJ9_9ALTE</name>